<evidence type="ECO:0000256" key="1">
    <source>
        <dbReference type="ARBA" id="ARBA00022729"/>
    </source>
</evidence>
<protein>
    <recommendedName>
        <fullName evidence="3">M23ase beta-sheet core domain-containing protein</fullName>
    </recommendedName>
</protein>
<dbReference type="PANTHER" id="PTHR21666">
    <property type="entry name" value="PEPTIDASE-RELATED"/>
    <property type="match status" value="1"/>
</dbReference>
<dbReference type="AlphaFoldDB" id="A0AA37HRL1"/>
<dbReference type="PANTHER" id="PTHR21666:SF289">
    <property type="entry name" value="L-ALA--D-GLU ENDOPEPTIDASE"/>
    <property type="match status" value="1"/>
</dbReference>
<keyword evidence="5" id="KW-1185">Reference proteome</keyword>
<sequence>MGVAIREAPLPMRHTETSPRRPRPARPGGRALLAGGLGLATLWAGAATYGLVFRDDALARLLSRQSGMQAAYEARIADLDAEIRRGRRMLDERSDLERRLSAALERQAELERRQSVLGRLPGLVPAEAARPAPDAFELRGEDGSRSGRRAEQATVRLAGLESGLDAVQAAQARALARVVDGASRTVRQLRGVIRGAGLDPARFTGAASAVGGPLVPLPAGDFPGMLEAAQAAVGEAERLRRHTEALPLRPPVQGAHGVSSGFGARLDPFTRGLALHTGLDLKAETGEPARATAPGRVTAAEFAGGYGNMVEIDHGHGLTTRYAHLARIAVVPGQWMTAGAVVGRIGSTGRSTGAHLHYETRIDGEPVDPERFLEAGRRLETATP</sequence>
<proteinExistence type="predicted"/>
<organism evidence="4 5">
    <name type="scientific">Methylobacterium gregans</name>
    <dbReference type="NCBI Taxonomy" id="374424"/>
    <lineage>
        <taxon>Bacteria</taxon>
        <taxon>Pseudomonadati</taxon>
        <taxon>Pseudomonadota</taxon>
        <taxon>Alphaproteobacteria</taxon>
        <taxon>Hyphomicrobiales</taxon>
        <taxon>Methylobacteriaceae</taxon>
        <taxon>Methylobacterium</taxon>
    </lineage>
</organism>
<evidence type="ECO:0000313" key="4">
    <source>
        <dbReference type="EMBL" id="GJD80331.1"/>
    </source>
</evidence>
<feature type="compositionally biased region" description="Basic and acidic residues" evidence="2">
    <location>
        <begin position="136"/>
        <end position="150"/>
    </location>
</feature>
<dbReference type="InterPro" id="IPR050570">
    <property type="entry name" value="Cell_wall_metabolism_enzyme"/>
</dbReference>
<keyword evidence="1" id="KW-0732">Signal</keyword>
<feature type="region of interest" description="Disordered" evidence="2">
    <location>
        <begin position="131"/>
        <end position="150"/>
    </location>
</feature>
<evidence type="ECO:0000313" key="5">
    <source>
        <dbReference type="Proteomes" id="UP001055108"/>
    </source>
</evidence>
<accession>A0AA37HRL1</accession>
<dbReference type="InterPro" id="IPR016047">
    <property type="entry name" value="M23ase_b-sheet_dom"/>
</dbReference>
<feature type="region of interest" description="Disordered" evidence="2">
    <location>
        <begin position="1"/>
        <end position="26"/>
    </location>
</feature>
<dbReference type="InterPro" id="IPR011055">
    <property type="entry name" value="Dup_hybrid_motif"/>
</dbReference>
<dbReference type="Gene3D" id="2.70.70.10">
    <property type="entry name" value="Glucose Permease (Domain IIA)"/>
    <property type="match status" value="1"/>
</dbReference>
<dbReference type="RefSeq" id="WP_238304184.1">
    <property type="nucleotide sequence ID" value="NZ_BPQM01000092.1"/>
</dbReference>
<reference evidence="4" key="1">
    <citation type="journal article" date="2016" name="Front. Microbiol.">
        <title>Genome Sequence of the Piezophilic, Mesophilic Sulfate-Reducing Bacterium Desulfovibrio indicus J2T.</title>
        <authorList>
            <person name="Cao J."/>
            <person name="Maignien L."/>
            <person name="Shao Z."/>
            <person name="Alain K."/>
            <person name="Jebbar M."/>
        </authorList>
    </citation>
    <scope>NUCLEOTIDE SEQUENCE</scope>
    <source>
        <strain evidence="4">NBRC 103626</strain>
    </source>
</reference>
<dbReference type="FunFam" id="2.70.70.10:FF:000006">
    <property type="entry name" value="M23 family peptidase"/>
    <property type="match status" value="1"/>
</dbReference>
<gene>
    <name evidence="4" type="ORF">NBEOAGPD_3572</name>
</gene>
<dbReference type="SUPFAM" id="SSF51261">
    <property type="entry name" value="Duplicated hybrid motif"/>
    <property type="match status" value="1"/>
</dbReference>
<dbReference type="Pfam" id="PF01551">
    <property type="entry name" value="Peptidase_M23"/>
    <property type="match status" value="1"/>
</dbReference>
<name>A0AA37HRL1_9HYPH</name>
<evidence type="ECO:0000256" key="2">
    <source>
        <dbReference type="SAM" id="MobiDB-lite"/>
    </source>
</evidence>
<dbReference type="Proteomes" id="UP001055108">
    <property type="component" value="Unassembled WGS sequence"/>
</dbReference>
<comment type="caution">
    <text evidence="4">The sequence shown here is derived from an EMBL/GenBank/DDBJ whole genome shotgun (WGS) entry which is preliminary data.</text>
</comment>
<dbReference type="EMBL" id="BPQM01000092">
    <property type="protein sequence ID" value="GJD80331.1"/>
    <property type="molecule type" value="Genomic_DNA"/>
</dbReference>
<reference evidence="4" key="2">
    <citation type="submission" date="2021-08" db="EMBL/GenBank/DDBJ databases">
        <authorList>
            <person name="Tani A."/>
            <person name="Ola A."/>
            <person name="Ogura Y."/>
            <person name="Katsura K."/>
            <person name="Hayashi T."/>
        </authorList>
    </citation>
    <scope>NUCLEOTIDE SEQUENCE</scope>
    <source>
        <strain evidence="4">NBRC 103626</strain>
    </source>
</reference>
<dbReference type="CDD" id="cd12797">
    <property type="entry name" value="M23_peptidase"/>
    <property type="match status" value="1"/>
</dbReference>
<feature type="domain" description="M23ase beta-sheet core" evidence="3">
    <location>
        <begin position="275"/>
        <end position="369"/>
    </location>
</feature>
<dbReference type="GO" id="GO:0004222">
    <property type="term" value="F:metalloendopeptidase activity"/>
    <property type="evidence" value="ECO:0007669"/>
    <property type="project" value="TreeGrafter"/>
</dbReference>
<evidence type="ECO:0000259" key="3">
    <source>
        <dbReference type="Pfam" id="PF01551"/>
    </source>
</evidence>